<organism evidence="2">
    <name type="scientific">Bacteroides intestinalis</name>
    <dbReference type="NCBI Taxonomy" id="329854"/>
    <lineage>
        <taxon>Bacteria</taxon>
        <taxon>Pseudomonadati</taxon>
        <taxon>Bacteroidota</taxon>
        <taxon>Bacteroidia</taxon>
        <taxon>Bacteroidales</taxon>
        <taxon>Bacteroidaceae</taxon>
        <taxon>Bacteroides</taxon>
    </lineage>
</organism>
<accession>A0A6N2W9I8</accession>
<protein>
    <submittedName>
        <fullName evidence="2">Uncharacterized protein</fullName>
    </submittedName>
</protein>
<sequence length="50" mass="5639">MLYFVQHLFIVSTLGAMTIVLSILENILTISVNTIIVLIYFLSSKTTIYS</sequence>
<gene>
    <name evidence="2" type="ORF">BILFYP9_03214</name>
</gene>
<keyword evidence="1" id="KW-0472">Membrane</keyword>
<feature type="transmembrane region" description="Helical" evidence="1">
    <location>
        <begin position="20"/>
        <end position="42"/>
    </location>
</feature>
<proteinExistence type="predicted"/>
<evidence type="ECO:0000313" key="2">
    <source>
        <dbReference type="EMBL" id="VYT38447.1"/>
    </source>
</evidence>
<reference evidence="2" key="1">
    <citation type="submission" date="2019-11" db="EMBL/GenBank/DDBJ databases">
        <authorList>
            <person name="Feng L."/>
        </authorList>
    </citation>
    <scope>NUCLEOTIDE SEQUENCE</scope>
    <source>
        <strain evidence="2">BintestinalisLFYP9</strain>
    </source>
</reference>
<keyword evidence="1" id="KW-1133">Transmembrane helix</keyword>
<evidence type="ECO:0000256" key="1">
    <source>
        <dbReference type="SAM" id="Phobius"/>
    </source>
</evidence>
<keyword evidence="1" id="KW-0812">Transmembrane</keyword>
<name>A0A6N2W9I8_9BACE</name>
<dbReference type="AlphaFoldDB" id="A0A6N2W9I8"/>
<dbReference type="EMBL" id="CACRSU010000036">
    <property type="protein sequence ID" value="VYT38447.1"/>
    <property type="molecule type" value="Genomic_DNA"/>
</dbReference>